<reference evidence="2" key="2">
    <citation type="submission" date="2021-04" db="EMBL/GenBank/DDBJ databases">
        <authorList>
            <person name="Gilroy R."/>
        </authorList>
    </citation>
    <scope>NUCLEOTIDE SEQUENCE</scope>
    <source>
        <strain evidence="2">ChiSjej1B19-8411</strain>
    </source>
</reference>
<dbReference type="GO" id="GO:0043164">
    <property type="term" value="P:Gram-negative-bacterium-type cell wall biogenesis"/>
    <property type="evidence" value="ECO:0007669"/>
    <property type="project" value="TreeGrafter"/>
</dbReference>
<dbReference type="Pfam" id="PF02698">
    <property type="entry name" value="DUF218"/>
    <property type="match status" value="1"/>
</dbReference>
<dbReference type="InterPro" id="IPR051599">
    <property type="entry name" value="Cell_Envelope_Assoc"/>
</dbReference>
<dbReference type="InterPro" id="IPR003848">
    <property type="entry name" value="DUF218"/>
</dbReference>
<dbReference type="PANTHER" id="PTHR30336">
    <property type="entry name" value="INNER MEMBRANE PROTEIN, PROBABLE PERMEASE"/>
    <property type="match status" value="1"/>
</dbReference>
<reference evidence="2" key="1">
    <citation type="journal article" date="2021" name="PeerJ">
        <title>Extensive microbial diversity within the chicken gut microbiome revealed by metagenomics and culture.</title>
        <authorList>
            <person name="Gilroy R."/>
            <person name="Ravi A."/>
            <person name="Getino M."/>
            <person name="Pursley I."/>
            <person name="Horton D.L."/>
            <person name="Alikhan N.F."/>
            <person name="Baker D."/>
            <person name="Gharbi K."/>
            <person name="Hall N."/>
            <person name="Watson M."/>
            <person name="Adriaenssens E.M."/>
            <person name="Foster-Nyarko E."/>
            <person name="Jarju S."/>
            <person name="Secka A."/>
            <person name="Antonio M."/>
            <person name="Oren A."/>
            <person name="Chaudhuri R.R."/>
            <person name="La Ragione R."/>
            <person name="Hildebrand F."/>
            <person name="Pallen M.J."/>
        </authorList>
    </citation>
    <scope>NUCLEOTIDE SEQUENCE</scope>
    <source>
        <strain evidence="2">ChiSjej1B19-8411</strain>
    </source>
</reference>
<dbReference type="Gene3D" id="3.40.50.620">
    <property type="entry name" value="HUPs"/>
    <property type="match status" value="1"/>
</dbReference>
<dbReference type="Proteomes" id="UP000886817">
    <property type="component" value="Unassembled WGS sequence"/>
</dbReference>
<proteinExistence type="predicted"/>
<evidence type="ECO:0000259" key="1">
    <source>
        <dbReference type="Pfam" id="PF02698"/>
    </source>
</evidence>
<protein>
    <submittedName>
        <fullName evidence="2">YdcF family protein</fullName>
    </submittedName>
</protein>
<dbReference type="GO" id="GO:0000270">
    <property type="term" value="P:peptidoglycan metabolic process"/>
    <property type="evidence" value="ECO:0007669"/>
    <property type="project" value="TreeGrafter"/>
</dbReference>
<accession>A0A9D1WHS8</accession>
<comment type="caution">
    <text evidence="2">The sequence shown here is derived from an EMBL/GenBank/DDBJ whole genome shotgun (WGS) entry which is preliminary data.</text>
</comment>
<dbReference type="CDD" id="cd06259">
    <property type="entry name" value="YdcF-like"/>
    <property type="match status" value="1"/>
</dbReference>
<dbReference type="PANTHER" id="PTHR30336:SF4">
    <property type="entry name" value="ENVELOPE BIOGENESIS FACTOR ELYC"/>
    <property type="match status" value="1"/>
</dbReference>
<organism evidence="2 3">
    <name type="scientific">Candidatus Blautia gallistercoris</name>
    <dbReference type="NCBI Taxonomy" id="2838490"/>
    <lineage>
        <taxon>Bacteria</taxon>
        <taxon>Bacillati</taxon>
        <taxon>Bacillota</taxon>
        <taxon>Clostridia</taxon>
        <taxon>Lachnospirales</taxon>
        <taxon>Lachnospiraceae</taxon>
        <taxon>Blautia</taxon>
    </lineage>
</organism>
<dbReference type="GO" id="GO:0005886">
    <property type="term" value="C:plasma membrane"/>
    <property type="evidence" value="ECO:0007669"/>
    <property type="project" value="TreeGrafter"/>
</dbReference>
<gene>
    <name evidence="2" type="ORF">IAA45_06930</name>
</gene>
<feature type="domain" description="DUF218" evidence="1">
    <location>
        <begin position="7"/>
        <end position="132"/>
    </location>
</feature>
<dbReference type="EMBL" id="DXEX01000152">
    <property type="protein sequence ID" value="HIX59429.1"/>
    <property type="molecule type" value="Genomic_DNA"/>
</dbReference>
<sequence length="158" mass="17569">MSAEREYLIVLGAHVRGRELSLALYERVHRALEYLREHPHTKAVLSGGRGTGEEITEAQAMADYLTANGIAPGRLLLEERSTNTRENIAYSLKLIGDVHCPIGVVTNHFHIFRGCAIARKAGCTDVEGISAPYRTVRLLWYIPREVLACIKDKLCGNL</sequence>
<name>A0A9D1WHS8_9FIRM</name>
<evidence type="ECO:0000313" key="2">
    <source>
        <dbReference type="EMBL" id="HIX59429.1"/>
    </source>
</evidence>
<dbReference type="InterPro" id="IPR014729">
    <property type="entry name" value="Rossmann-like_a/b/a_fold"/>
</dbReference>
<evidence type="ECO:0000313" key="3">
    <source>
        <dbReference type="Proteomes" id="UP000886817"/>
    </source>
</evidence>
<dbReference type="AlphaFoldDB" id="A0A9D1WHS8"/>